<dbReference type="AlphaFoldDB" id="A0A2N5T4S5"/>
<proteinExistence type="predicted"/>
<evidence type="ECO:0000313" key="2">
    <source>
        <dbReference type="Proteomes" id="UP000235388"/>
    </source>
</evidence>
<name>A0A2N5T4S5_9BASI</name>
<organism evidence="1 2">
    <name type="scientific">Puccinia coronata f. sp. avenae</name>
    <dbReference type="NCBI Taxonomy" id="200324"/>
    <lineage>
        <taxon>Eukaryota</taxon>
        <taxon>Fungi</taxon>
        <taxon>Dikarya</taxon>
        <taxon>Basidiomycota</taxon>
        <taxon>Pucciniomycotina</taxon>
        <taxon>Pucciniomycetes</taxon>
        <taxon>Pucciniales</taxon>
        <taxon>Pucciniaceae</taxon>
        <taxon>Puccinia</taxon>
    </lineage>
</organism>
<gene>
    <name evidence="1" type="ORF">PCANC_08338</name>
</gene>
<dbReference type="OrthoDB" id="8945866at2759"/>
<protein>
    <submittedName>
        <fullName evidence="1">Uncharacterized protein</fullName>
    </submittedName>
</protein>
<evidence type="ECO:0000313" key="1">
    <source>
        <dbReference type="EMBL" id="PLW20458.1"/>
    </source>
</evidence>
<comment type="caution">
    <text evidence="1">The sequence shown here is derived from an EMBL/GenBank/DDBJ whole genome shotgun (WGS) entry which is preliminary data.</text>
</comment>
<dbReference type="Proteomes" id="UP000235388">
    <property type="component" value="Unassembled WGS sequence"/>
</dbReference>
<reference evidence="1 2" key="1">
    <citation type="submission" date="2017-11" db="EMBL/GenBank/DDBJ databases">
        <title>De novo assembly and phasing of dikaryotic genomes from two isolates of Puccinia coronata f. sp. avenae, the causal agent of oat crown rust.</title>
        <authorList>
            <person name="Miller M.E."/>
            <person name="Zhang Y."/>
            <person name="Omidvar V."/>
            <person name="Sperschneider J."/>
            <person name="Schwessinger B."/>
            <person name="Raley C."/>
            <person name="Palmer J.M."/>
            <person name="Garnica D."/>
            <person name="Upadhyaya N."/>
            <person name="Rathjen J."/>
            <person name="Taylor J.M."/>
            <person name="Park R.F."/>
            <person name="Dodds P.N."/>
            <person name="Hirsch C.D."/>
            <person name="Kianian S.F."/>
            <person name="Figueroa M."/>
        </authorList>
    </citation>
    <scope>NUCLEOTIDE SEQUENCE [LARGE SCALE GENOMIC DNA]</scope>
    <source>
        <strain evidence="1">12NC29</strain>
    </source>
</reference>
<keyword evidence="2" id="KW-1185">Reference proteome</keyword>
<accession>A0A2N5T4S5</accession>
<sequence>MVTHPNVNRPIREKKAASYTAGRFRKFGIHPLGVPATQGSHDQFWRPRDRTEVSVIVATLTYLQHHSGKVAGSLPAPSAALSGHCDLLGELFAKQANDLLGKELAKKVNDLLSECRPACFELGKQSNDKPFAEQANDLLMKSRPACPELGKQANDLLGEIFAEQANDLLSEICTTEQPNGLLAKIKKSDRQLILPSLGQPIQQLGEYLCQE</sequence>
<dbReference type="EMBL" id="PGCJ01000797">
    <property type="protein sequence ID" value="PLW20458.1"/>
    <property type="molecule type" value="Genomic_DNA"/>
</dbReference>